<reference evidence="3 5" key="2">
    <citation type="submission" date="2016-10" db="EMBL/GenBank/DDBJ databases">
        <title>Evaluation of Human, Veterinary and Environmental Mycobacterium chelonae Isolates by Core Genome Phylogenomic Analysis, Targeted Gene Comparison, and Anti-microbial Susceptibility Patterns: A Tale of Mistaken Identities.</title>
        <authorList>
            <person name="Fogelson S.B."/>
            <person name="Camus A.C."/>
            <person name="Lorenz W."/>
            <person name="Vasireddy R."/>
            <person name="Vasireddy S."/>
            <person name="Smith T."/>
            <person name="Brown-Elliott B.A."/>
            <person name="Wallace R.J.Jr."/>
            <person name="Hasan N.A."/>
            <person name="Reischl U."/>
            <person name="Sanchez S."/>
        </authorList>
    </citation>
    <scope>NUCLEOTIDE SEQUENCE [LARGE SCALE GENOMIC DNA]</scope>
    <source>
        <strain evidence="3 5">15515</strain>
    </source>
</reference>
<feature type="transmembrane region" description="Helical" evidence="1">
    <location>
        <begin position="43"/>
        <end position="63"/>
    </location>
</feature>
<dbReference type="HOGENOM" id="CLU_1218677_0_0_11"/>
<dbReference type="AlphaFoldDB" id="A0A0E3TNH8"/>
<evidence type="ECO:0000313" key="2">
    <source>
        <dbReference type="EMBL" id="OHT49405.1"/>
    </source>
</evidence>
<dbReference type="OrthoDB" id="4747520at2"/>
<keyword evidence="1" id="KW-1133">Transmembrane helix</keyword>
<dbReference type="Proteomes" id="UP000180113">
    <property type="component" value="Unassembled WGS sequence"/>
</dbReference>
<proteinExistence type="predicted"/>
<evidence type="ECO:0000313" key="7">
    <source>
        <dbReference type="Proteomes" id="UP000317728"/>
    </source>
</evidence>
<dbReference type="Pfam" id="PF11139">
    <property type="entry name" value="SfLAP"/>
    <property type="match status" value="1"/>
</dbReference>
<feature type="transmembrane region" description="Helical" evidence="1">
    <location>
        <begin position="156"/>
        <end position="179"/>
    </location>
</feature>
<accession>A0A0E3TNH8</accession>
<evidence type="ECO:0000313" key="4">
    <source>
        <dbReference type="EMBL" id="QDF69146.1"/>
    </source>
</evidence>
<sequence>MLTLLLAFAGFACLDALNVLNIGVATTIVYVTRLERRSAFPGGLSFVTGLFVALFTFGLATVLGVRSLTDVAGGSDITPSTRYWAQLIIGILLIAVAALTWFTEPVTPPWIRTVARRHPWLLALVGLALGYAEAPTSVPYLSALAMLASRHPLPSMWPLLLVGYGLVAILPSLLILVLSTRRSPRARRVQRGLVRTVTRYGPTAIRVIFLGLGGVLIVGALLHHSALGLR</sequence>
<feature type="transmembrane region" description="Helical" evidence="1">
    <location>
        <begin position="200"/>
        <end position="222"/>
    </location>
</feature>
<evidence type="ECO:0000313" key="5">
    <source>
        <dbReference type="Proteomes" id="UP000180043"/>
    </source>
</evidence>
<reference evidence="4 7" key="3">
    <citation type="submission" date="2019-06" db="EMBL/GenBank/DDBJ databases">
        <title>Whole geneome sequnce of Mycobacteroides chelonae M77 isolated from bovine milk from Meghalaya, India.</title>
        <authorList>
            <person name="Vise E."/>
            <person name="Das S."/>
            <person name="Garg A."/>
            <person name="Ghatak S."/>
            <person name="Shakuntala I."/>
            <person name="Milton A.A.P."/>
            <person name="Karam A."/>
            <person name="Sanjukta R."/>
            <person name="Puro K."/>
            <person name="Sen A."/>
        </authorList>
    </citation>
    <scope>NUCLEOTIDE SEQUENCE [LARGE SCALE GENOMIC DNA]</scope>
    <source>
        <strain evidence="4 7">M77</strain>
    </source>
</reference>
<evidence type="ECO:0000313" key="6">
    <source>
        <dbReference type="Proteomes" id="UP000180113"/>
    </source>
</evidence>
<protein>
    <recommendedName>
        <fullName evidence="8">GAP family protein</fullName>
    </recommendedName>
</protein>
<dbReference type="Proteomes" id="UP000180043">
    <property type="component" value="Unassembled WGS sequence"/>
</dbReference>
<evidence type="ECO:0008006" key="8">
    <source>
        <dbReference type="Google" id="ProtNLM"/>
    </source>
</evidence>
<feature type="transmembrane region" description="Helical" evidence="1">
    <location>
        <begin position="83"/>
        <end position="102"/>
    </location>
</feature>
<dbReference type="GeneID" id="31678030"/>
<dbReference type="RefSeq" id="WP_030095861.1">
    <property type="nucleotide sequence ID" value="NZ_CP010946.1"/>
</dbReference>
<dbReference type="PATRIC" id="fig|1774.35.peg.456"/>
<evidence type="ECO:0000313" key="3">
    <source>
        <dbReference type="EMBL" id="OHU54191.1"/>
    </source>
</evidence>
<feature type="transmembrane region" description="Helical" evidence="1">
    <location>
        <begin position="6"/>
        <end position="31"/>
    </location>
</feature>
<keyword evidence="1" id="KW-0812">Transmembrane</keyword>
<evidence type="ECO:0000256" key="1">
    <source>
        <dbReference type="SAM" id="Phobius"/>
    </source>
</evidence>
<name>A0A0E3TNH8_MYCCH</name>
<dbReference type="EMBL" id="MLIQ01000017">
    <property type="protein sequence ID" value="OHU54191.1"/>
    <property type="molecule type" value="Genomic_DNA"/>
</dbReference>
<dbReference type="Proteomes" id="UP000317728">
    <property type="component" value="Chromosome"/>
</dbReference>
<feature type="transmembrane region" description="Helical" evidence="1">
    <location>
        <begin position="114"/>
        <end position="132"/>
    </location>
</feature>
<reference evidence="2 6" key="1">
    <citation type="submission" date="2016-10" db="EMBL/GenBank/DDBJ databases">
        <title>Evaluation of Human, Animal and Environmental Mycobacterium chelonae Isolates by Core Genome Phylogenomic Analysis, Targeted Gene Comparison, and Anti-microbial Susceptibility Patterns: A Tale of Mistaken Identities.</title>
        <authorList>
            <person name="Fogelson S.B."/>
            <person name="Camus A.C."/>
            <person name="Lorenz W."/>
            <person name="Vasireddy R."/>
            <person name="Vasireddy S."/>
            <person name="Smith T."/>
            <person name="Brown-Elliott B.A."/>
            <person name="Wallace R.J.Jr."/>
            <person name="Hasan N.A."/>
            <person name="Reischl U."/>
            <person name="Sanchez S."/>
        </authorList>
    </citation>
    <scope>NUCLEOTIDE SEQUENCE [LARGE SCALE GENOMIC DNA]</scope>
    <source>
        <strain evidence="2 6">42895</strain>
    </source>
</reference>
<gene>
    <name evidence="2" type="ORF">BKG62_17510</name>
    <name evidence="3" type="ORF">BKG82_18130</name>
    <name evidence="4" type="ORF">FJK96_02480</name>
</gene>
<keyword evidence="1" id="KW-0472">Membrane</keyword>
<dbReference type="EMBL" id="CP041150">
    <property type="protein sequence ID" value="QDF69146.1"/>
    <property type="molecule type" value="Genomic_DNA"/>
</dbReference>
<dbReference type="EMBL" id="MLHW01000014">
    <property type="protein sequence ID" value="OHT49405.1"/>
    <property type="molecule type" value="Genomic_DNA"/>
</dbReference>
<organism evidence="3 5">
    <name type="scientific">Mycobacteroides chelonae</name>
    <name type="common">Mycobacterium chelonae</name>
    <dbReference type="NCBI Taxonomy" id="1774"/>
    <lineage>
        <taxon>Bacteria</taxon>
        <taxon>Bacillati</taxon>
        <taxon>Actinomycetota</taxon>
        <taxon>Actinomycetes</taxon>
        <taxon>Mycobacteriales</taxon>
        <taxon>Mycobacteriaceae</taxon>
        <taxon>Mycobacteroides</taxon>
    </lineage>
</organism>
<dbReference type="InterPro" id="IPR021315">
    <property type="entry name" value="Gap/Sap"/>
</dbReference>